<organism evidence="2 3">
    <name type="scientific">Halomonas litopenaei</name>
    <dbReference type="NCBI Taxonomy" id="2109328"/>
    <lineage>
        <taxon>Bacteria</taxon>
        <taxon>Pseudomonadati</taxon>
        <taxon>Pseudomonadota</taxon>
        <taxon>Gammaproteobacteria</taxon>
        <taxon>Oceanospirillales</taxon>
        <taxon>Halomonadaceae</taxon>
        <taxon>Halomonas</taxon>
    </lineage>
</organism>
<name>A0ABX5IW74_9GAMM</name>
<protein>
    <submittedName>
        <fullName evidence="2">Uncharacterized protein</fullName>
    </submittedName>
</protein>
<accession>A0ABX5IW74</accession>
<feature type="region of interest" description="Disordered" evidence="1">
    <location>
        <begin position="41"/>
        <end position="61"/>
    </location>
</feature>
<comment type="caution">
    <text evidence="2">The sequence shown here is derived from an EMBL/GenBank/DDBJ whole genome shotgun (WGS) entry which is preliminary data.</text>
</comment>
<gene>
    <name evidence="2" type="ORF">C6W88_10800</name>
</gene>
<evidence type="ECO:0000313" key="2">
    <source>
        <dbReference type="EMBL" id="PTL94834.1"/>
    </source>
</evidence>
<evidence type="ECO:0000256" key="1">
    <source>
        <dbReference type="SAM" id="MobiDB-lite"/>
    </source>
</evidence>
<proteinExistence type="predicted"/>
<dbReference type="EMBL" id="PXNS01000005">
    <property type="protein sequence ID" value="PTL94834.1"/>
    <property type="molecule type" value="Genomic_DNA"/>
</dbReference>
<keyword evidence="3" id="KW-1185">Reference proteome</keyword>
<reference evidence="2 3" key="1">
    <citation type="submission" date="2018-03" db="EMBL/GenBank/DDBJ databases">
        <authorList>
            <person name="Zhou J."/>
            <person name="Li X."/>
            <person name="Xue M."/>
            <person name="Yin J."/>
        </authorList>
    </citation>
    <scope>NUCLEOTIDE SEQUENCE [LARGE SCALE GENOMIC DNA]</scope>
    <source>
        <strain evidence="2 3">SYSU ZJ2214</strain>
    </source>
</reference>
<dbReference type="Proteomes" id="UP000241895">
    <property type="component" value="Unassembled WGS sequence"/>
</dbReference>
<evidence type="ECO:0000313" key="3">
    <source>
        <dbReference type="Proteomes" id="UP000241895"/>
    </source>
</evidence>
<sequence length="104" mass="10986">MVRKRSLQGVNEHFDPIFNAVLPSAGTFQTSLKSAWSRVPATTTRAPGSRNCVSGAHSTAGVRGPQARHLALSPMYLHARTAVVAPAIARLSGEATHDNNILSA</sequence>